<accession>A0A5Q2TPQ0</accession>
<evidence type="ECO:0000313" key="2">
    <source>
        <dbReference type="Proteomes" id="UP000339690"/>
    </source>
</evidence>
<dbReference type="AlphaFoldDB" id="A0A5Q2TPQ0"/>
<organism evidence="1 2">
    <name type="scientific">Gracilibacillus salitolerans</name>
    <dbReference type="NCBI Taxonomy" id="2663022"/>
    <lineage>
        <taxon>Bacteria</taxon>
        <taxon>Bacillati</taxon>
        <taxon>Bacillota</taxon>
        <taxon>Bacilli</taxon>
        <taxon>Bacillales</taxon>
        <taxon>Bacillaceae</taxon>
        <taxon>Gracilibacillus</taxon>
    </lineage>
</organism>
<reference evidence="1 2" key="1">
    <citation type="submission" date="2019-11" db="EMBL/GenBank/DDBJ databases">
        <title>Gracilibacillus salitolerans sp. nov., a moderate halophile isolated from a saline soil in northwest China.</title>
        <authorList>
            <person name="Gan L."/>
        </authorList>
    </citation>
    <scope>NUCLEOTIDE SEQUENCE [LARGE SCALE GENOMIC DNA]</scope>
    <source>
        <strain evidence="1 2">SCU50</strain>
    </source>
</reference>
<dbReference type="KEGG" id="grc:GI584_17435"/>
<proteinExistence type="predicted"/>
<gene>
    <name evidence="1" type="ORF">GI584_17435</name>
</gene>
<evidence type="ECO:0000313" key="1">
    <source>
        <dbReference type="EMBL" id="QGH35720.1"/>
    </source>
</evidence>
<dbReference type="EMBL" id="CP045915">
    <property type="protein sequence ID" value="QGH35720.1"/>
    <property type="molecule type" value="Genomic_DNA"/>
</dbReference>
<keyword evidence="2" id="KW-1185">Reference proteome</keyword>
<sequence>MKPSPFDGGWLDRYYNSFFAENRNVNHYITDITNGTIAHAGMINVQYNKYRLTAKRNHLNI</sequence>
<dbReference type="Proteomes" id="UP000339690">
    <property type="component" value="Chromosome"/>
</dbReference>
<protein>
    <submittedName>
        <fullName evidence="1">Uncharacterized protein</fullName>
    </submittedName>
</protein>
<name>A0A5Q2TPQ0_9BACI</name>